<feature type="transmembrane region" description="Helical" evidence="1">
    <location>
        <begin position="51"/>
        <end position="70"/>
    </location>
</feature>
<dbReference type="EnsemblPlants" id="AET7Gv20843300.20">
    <property type="protein sequence ID" value="AET7Gv20843300.20"/>
    <property type="gene ID" value="AET7Gv20843300"/>
</dbReference>
<keyword evidence="1" id="KW-1133">Transmembrane helix</keyword>
<reference evidence="3" key="1">
    <citation type="journal article" date="2014" name="Science">
        <title>Ancient hybridizations among the ancestral genomes of bread wheat.</title>
        <authorList>
            <consortium name="International Wheat Genome Sequencing Consortium,"/>
            <person name="Marcussen T."/>
            <person name="Sandve S.R."/>
            <person name="Heier L."/>
            <person name="Spannagl M."/>
            <person name="Pfeifer M."/>
            <person name="Jakobsen K.S."/>
            <person name="Wulff B.B."/>
            <person name="Steuernagel B."/>
            <person name="Mayer K.F."/>
            <person name="Olsen O.A."/>
        </authorList>
    </citation>
    <scope>NUCLEOTIDE SEQUENCE [LARGE SCALE GENOMIC DNA]</scope>
    <source>
        <strain evidence="3">cv. AL8/78</strain>
    </source>
</reference>
<accession>A0A453S7T7</accession>
<name>A0A453S7T7_AEGTS</name>
<reference evidence="3" key="2">
    <citation type="journal article" date="2017" name="Nat. Plants">
        <title>The Aegilops tauschii genome reveals multiple impacts of transposons.</title>
        <authorList>
            <person name="Zhao G."/>
            <person name="Zou C."/>
            <person name="Li K."/>
            <person name="Wang K."/>
            <person name="Li T."/>
            <person name="Gao L."/>
            <person name="Zhang X."/>
            <person name="Wang H."/>
            <person name="Yang Z."/>
            <person name="Liu X."/>
            <person name="Jiang W."/>
            <person name="Mao L."/>
            <person name="Kong X."/>
            <person name="Jiao Y."/>
            <person name="Jia J."/>
        </authorList>
    </citation>
    <scope>NUCLEOTIDE SEQUENCE [LARGE SCALE GENOMIC DNA]</scope>
    <source>
        <strain evidence="3">cv. AL8/78</strain>
    </source>
</reference>
<evidence type="ECO:0000313" key="3">
    <source>
        <dbReference type="Proteomes" id="UP000015105"/>
    </source>
</evidence>
<dbReference type="Gramene" id="AET7Gv20843300.22">
    <property type="protein sequence ID" value="AET7Gv20843300.22"/>
    <property type="gene ID" value="AET7Gv20843300"/>
</dbReference>
<dbReference type="Proteomes" id="UP000015105">
    <property type="component" value="Chromosome 7D"/>
</dbReference>
<reference evidence="2" key="4">
    <citation type="submission" date="2019-03" db="UniProtKB">
        <authorList>
            <consortium name="EnsemblPlants"/>
        </authorList>
    </citation>
    <scope>IDENTIFICATION</scope>
</reference>
<keyword evidence="1" id="KW-0472">Membrane</keyword>
<organism evidence="2 3">
    <name type="scientific">Aegilops tauschii subsp. strangulata</name>
    <name type="common">Goatgrass</name>
    <dbReference type="NCBI Taxonomy" id="200361"/>
    <lineage>
        <taxon>Eukaryota</taxon>
        <taxon>Viridiplantae</taxon>
        <taxon>Streptophyta</taxon>
        <taxon>Embryophyta</taxon>
        <taxon>Tracheophyta</taxon>
        <taxon>Spermatophyta</taxon>
        <taxon>Magnoliopsida</taxon>
        <taxon>Liliopsida</taxon>
        <taxon>Poales</taxon>
        <taxon>Poaceae</taxon>
        <taxon>BOP clade</taxon>
        <taxon>Pooideae</taxon>
        <taxon>Triticodae</taxon>
        <taxon>Triticeae</taxon>
        <taxon>Triticinae</taxon>
        <taxon>Aegilops</taxon>
    </lineage>
</organism>
<dbReference type="Gramene" id="AET7Gv20843300.20">
    <property type="protein sequence ID" value="AET7Gv20843300.20"/>
    <property type="gene ID" value="AET7Gv20843300"/>
</dbReference>
<dbReference type="EnsemblPlants" id="AET7Gv20843300.22">
    <property type="protein sequence ID" value="AET7Gv20843300.22"/>
    <property type="gene ID" value="AET7Gv20843300"/>
</dbReference>
<keyword evidence="3" id="KW-1185">Reference proteome</keyword>
<dbReference type="AlphaFoldDB" id="A0A453S7T7"/>
<protein>
    <submittedName>
        <fullName evidence="2">Uncharacterized protein</fullName>
    </submittedName>
</protein>
<evidence type="ECO:0000313" key="2">
    <source>
        <dbReference type="EnsemblPlants" id="AET7Gv20843300.22"/>
    </source>
</evidence>
<sequence length="81" mass="9795">MCITSQIKDVATIIISLFGYLPLKKSSLETYWLLWIKIISRFRIFGQQTEILFHICICLYCIIQFCHHIFTTYMNFPYTRY</sequence>
<proteinExistence type="predicted"/>
<reference evidence="2" key="3">
    <citation type="journal article" date="2017" name="Nature">
        <title>Genome sequence of the progenitor of the wheat D genome Aegilops tauschii.</title>
        <authorList>
            <person name="Luo M.C."/>
            <person name="Gu Y.Q."/>
            <person name="Puiu D."/>
            <person name="Wang H."/>
            <person name="Twardziok S.O."/>
            <person name="Deal K.R."/>
            <person name="Huo N."/>
            <person name="Zhu T."/>
            <person name="Wang L."/>
            <person name="Wang Y."/>
            <person name="McGuire P.E."/>
            <person name="Liu S."/>
            <person name="Long H."/>
            <person name="Ramasamy R.K."/>
            <person name="Rodriguez J.C."/>
            <person name="Van S.L."/>
            <person name="Yuan L."/>
            <person name="Wang Z."/>
            <person name="Xia Z."/>
            <person name="Xiao L."/>
            <person name="Anderson O.D."/>
            <person name="Ouyang S."/>
            <person name="Liang Y."/>
            <person name="Zimin A.V."/>
            <person name="Pertea G."/>
            <person name="Qi P."/>
            <person name="Bennetzen J.L."/>
            <person name="Dai X."/>
            <person name="Dawson M.W."/>
            <person name="Muller H.G."/>
            <person name="Kugler K."/>
            <person name="Rivarola-Duarte L."/>
            <person name="Spannagl M."/>
            <person name="Mayer K.F.X."/>
            <person name="Lu F.H."/>
            <person name="Bevan M.W."/>
            <person name="Leroy P."/>
            <person name="Li P."/>
            <person name="You F.M."/>
            <person name="Sun Q."/>
            <person name="Liu Z."/>
            <person name="Lyons E."/>
            <person name="Wicker T."/>
            <person name="Salzberg S.L."/>
            <person name="Devos K.M."/>
            <person name="Dvorak J."/>
        </authorList>
    </citation>
    <scope>NUCLEOTIDE SEQUENCE [LARGE SCALE GENOMIC DNA]</scope>
    <source>
        <strain evidence="2">cv. AL8/78</strain>
    </source>
</reference>
<evidence type="ECO:0000256" key="1">
    <source>
        <dbReference type="SAM" id="Phobius"/>
    </source>
</evidence>
<keyword evidence="1" id="KW-0812">Transmembrane</keyword>
<reference evidence="2" key="5">
    <citation type="journal article" date="2021" name="G3 (Bethesda)">
        <title>Aegilops tauschii genome assembly Aet v5.0 features greater sequence contiguity and improved annotation.</title>
        <authorList>
            <person name="Wang L."/>
            <person name="Zhu T."/>
            <person name="Rodriguez J.C."/>
            <person name="Deal K.R."/>
            <person name="Dubcovsky J."/>
            <person name="McGuire P.E."/>
            <person name="Lux T."/>
            <person name="Spannagl M."/>
            <person name="Mayer K.F.X."/>
            <person name="Baldrich P."/>
            <person name="Meyers B.C."/>
            <person name="Huo N."/>
            <person name="Gu Y.Q."/>
            <person name="Zhou H."/>
            <person name="Devos K.M."/>
            <person name="Bennetzen J.L."/>
            <person name="Unver T."/>
            <person name="Budak H."/>
            <person name="Gulick P.J."/>
            <person name="Galiba G."/>
            <person name="Kalapos B."/>
            <person name="Nelson D.R."/>
            <person name="Li P."/>
            <person name="You F.M."/>
            <person name="Luo M.C."/>
            <person name="Dvorak J."/>
        </authorList>
    </citation>
    <scope>NUCLEOTIDE SEQUENCE [LARGE SCALE GENOMIC DNA]</scope>
    <source>
        <strain evidence="2">cv. AL8/78</strain>
    </source>
</reference>